<reference evidence="3 4" key="1">
    <citation type="submission" date="2022-06" db="EMBL/GenBank/DDBJ databases">
        <title>Genomic Encyclopedia of Archaeal and Bacterial Type Strains, Phase II (KMG-II): from individual species to whole genera.</title>
        <authorList>
            <person name="Goeker M."/>
        </authorList>
    </citation>
    <scope>NUCLEOTIDE SEQUENCE [LARGE SCALE GENOMIC DNA]</scope>
    <source>
        <strain evidence="3 4">DSM 44255</strain>
    </source>
</reference>
<dbReference type="PANTHER" id="PTHR43000">
    <property type="entry name" value="DTDP-D-GLUCOSE 4,6-DEHYDRATASE-RELATED"/>
    <property type="match status" value="1"/>
</dbReference>
<accession>A0ABT1IFB3</accession>
<sequence length="350" mass="38066">MTDAGSPSAEEGFAAMGKPVLITGVAGFLGSHLADDLLDRGYSVRGIDNMIDGFKENIPAGVEFHEVDCRDALAHPELFDGVELVYHCAAAPYEGLSVFSPFLVHEHTTSATVAMLSASVRAGVSRFVHCSSMSRYGELVPPFTEDMTPVPLTPYGIAKYAADLQVRAIAGVHGMEHNIAVPHNIIGSRQRFDDPYRNVAAIMINRVLRGLQPIIYGDGSQTRCFSFVSDVVSCLTKLGIDPAITGETINVGPDEGEVTVLALAQEICSIVGVDCDPIFMPARPLEVHHATCSSDKARRLLGYRTEVGLRDGLTEMVGWIERTGPREFDYNLELEIVNELTPRTWSSRLM</sequence>
<comment type="caution">
    <text evidence="3">The sequence shown here is derived from an EMBL/GenBank/DDBJ whole genome shotgun (WGS) entry which is preliminary data.</text>
</comment>
<keyword evidence="4" id="KW-1185">Reference proteome</keyword>
<dbReference type="Proteomes" id="UP001205185">
    <property type="component" value="Unassembled WGS sequence"/>
</dbReference>
<evidence type="ECO:0000313" key="3">
    <source>
        <dbReference type="EMBL" id="MCP2271263.1"/>
    </source>
</evidence>
<dbReference type="Gene3D" id="3.40.50.720">
    <property type="entry name" value="NAD(P)-binding Rossmann-like Domain"/>
    <property type="match status" value="1"/>
</dbReference>
<comment type="similarity">
    <text evidence="1">Belongs to the NAD(P)-dependent epimerase/dehydratase family.</text>
</comment>
<feature type="domain" description="NAD-dependent epimerase/dehydratase" evidence="2">
    <location>
        <begin position="20"/>
        <end position="252"/>
    </location>
</feature>
<dbReference type="SUPFAM" id="SSF51735">
    <property type="entry name" value="NAD(P)-binding Rossmann-fold domains"/>
    <property type="match status" value="1"/>
</dbReference>
<gene>
    <name evidence="3" type="ORF">LV75_003777</name>
</gene>
<evidence type="ECO:0000313" key="4">
    <source>
        <dbReference type="Proteomes" id="UP001205185"/>
    </source>
</evidence>
<organism evidence="3 4">
    <name type="scientific">Actinokineospora diospyrosa</name>
    <dbReference type="NCBI Taxonomy" id="103728"/>
    <lineage>
        <taxon>Bacteria</taxon>
        <taxon>Bacillati</taxon>
        <taxon>Actinomycetota</taxon>
        <taxon>Actinomycetes</taxon>
        <taxon>Pseudonocardiales</taxon>
        <taxon>Pseudonocardiaceae</taxon>
        <taxon>Actinokineospora</taxon>
    </lineage>
</organism>
<protein>
    <submittedName>
        <fullName evidence="3">UDP-glucose 4-epimerase</fullName>
    </submittedName>
</protein>
<dbReference type="Pfam" id="PF01370">
    <property type="entry name" value="Epimerase"/>
    <property type="match status" value="1"/>
</dbReference>
<name>A0ABT1IFB3_9PSEU</name>
<evidence type="ECO:0000256" key="1">
    <source>
        <dbReference type="ARBA" id="ARBA00007637"/>
    </source>
</evidence>
<dbReference type="InterPro" id="IPR001509">
    <property type="entry name" value="Epimerase_deHydtase"/>
</dbReference>
<evidence type="ECO:0000259" key="2">
    <source>
        <dbReference type="Pfam" id="PF01370"/>
    </source>
</evidence>
<dbReference type="InterPro" id="IPR036291">
    <property type="entry name" value="NAD(P)-bd_dom_sf"/>
</dbReference>
<dbReference type="EMBL" id="JAMTCO010000009">
    <property type="protein sequence ID" value="MCP2271263.1"/>
    <property type="molecule type" value="Genomic_DNA"/>
</dbReference>
<proteinExistence type="inferred from homology"/>